<feature type="region of interest" description="Disordered" evidence="1">
    <location>
        <begin position="90"/>
        <end position="118"/>
    </location>
</feature>
<gene>
    <name evidence="2" type="ORF">THAOC_15984</name>
</gene>
<name>K0SYQ1_THAOC</name>
<evidence type="ECO:0000313" key="3">
    <source>
        <dbReference type="Proteomes" id="UP000266841"/>
    </source>
</evidence>
<comment type="caution">
    <text evidence="2">The sequence shown here is derived from an EMBL/GenBank/DDBJ whole genome shotgun (WGS) entry which is preliminary data.</text>
</comment>
<feature type="non-terminal residue" evidence="2">
    <location>
        <position position="323"/>
    </location>
</feature>
<feature type="compositionally biased region" description="Basic and acidic residues" evidence="1">
    <location>
        <begin position="218"/>
        <end position="232"/>
    </location>
</feature>
<sequence length="323" mass="34299">MWATGSLWRSAAASHSTCPEHNASTCVLAQSTTQCGNSPLCPRSPLSPRIERSLSRQFGSSSHPRRRAATSTVAHGGFLRAIYLGVCPRRQGRPTERPTDADAFSGIPKVTTGDPGDAEPARGCHIHTGRKSQGSSHTRDASSRGVAIHGTQVPGEQPYTGRKTMAASVGAATVATVAEKVPLFGNDEDADQHAMREAAVEQFVLTSQEDLASQLRESQLHQRDEPLGRRDQGGGGLQQQKLYCSDRTGPTVLLNMSDAKSHTLRLCTEEAAADVHARARGKAFQRTDAAVDAIRAALPAVGDLPDNQSVIVVSRPNISLGTA</sequence>
<reference evidence="2 3" key="1">
    <citation type="journal article" date="2012" name="Genome Biol.">
        <title>Genome and low-iron response of an oceanic diatom adapted to chronic iron limitation.</title>
        <authorList>
            <person name="Lommer M."/>
            <person name="Specht M."/>
            <person name="Roy A.S."/>
            <person name="Kraemer L."/>
            <person name="Andreson R."/>
            <person name="Gutowska M.A."/>
            <person name="Wolf J."/>
            <person name="Bergner S.V."/>
            <person name="Schilhabel M.B."/>
            <person name="Klostermeier U.C."/>
            <person name="Beiko R.G."/>
            <person name="Rosenstiel P."/>
            <person name="Hippler M."/>
            <person name="Laroche J."/>
        </authorList>
    </citation>
    <scope>NUCLEOTIDE SEQUENCE [LARGE SCALE GENOMIC DNA]</scope>
    <source>
        <strain evidence="2 3">CCMP1005</strain>
    </source>
</reference>
<proteinExistence type="predicted"/>
<protein>
    <submittedName>
        <fullName evidence="2">Uncharacterized protein</fullName>
    </submittedName>
</protein>
<accession>K0SYQ1</accession>
<feature type="region of interest" description="Disordered" evidence="1">
    <location>
        <begin position="216"/>
        <end position="239"/>
    </location>
</feature>
<dbReference type="EMBL" id="AGNL01018294">
    <property type="protein sequence ID" value="EJK63357.1"/>
    <property type="molecule type" value="Genomic_DNA"/>
</dbReference>
<evidence type="ECO:0000313" key="2">
    <source>
        <dbReference type="EMBL" id="EJK63357.1"/>
    </source>
</evidence>
<dbReference type="Proteomes" id="UP000266841">
    <property type="component" value="Unassembled WGS sequence"/>
</dbReference>
<organism evidence="2 3">
    <name type="scientific">Thalassiosira oceanica</name>
    <name type="common">Marine diatom</name>
    <dbReference type="NCBI Taxonomy" id="159749"/>
    <lineage>
        <taxon>Eukaryota</taxon>
        <taxon>Sar</taxon>
        <taxon>Stramenopiles</taxon>
        <taxon>Ochrophyta</taxon>
        <taxon>Bacillariophyta</taxon>
        <taxon>Coscinodiscophyceae</taxon>
        <taxon>Thalassiosirophycidae</taxon>
        <taxon>Thalassiosirales</taxon>
        <taxon>Thalassiosiraceae</taxon>
        <taxon>Thalassiosira</taxon>
    </lineage>
</organism>
<keyword evidence="3" id="KW-1185">Reference proteome</keyword>
<evidence type="ECO:0000256" key="1">
    <source>
        <dbReference type="SAM" id="MobiDB-lite"/>
    </source>
</evidence>
<dbReference type="AlphaFoldDB" id="K0SYQ1"/>